<protein>
    <submittedName>
        <fullName evidence="1">Uncharacterized protein</fullName>
    </submittedName>
</protein>
<evidence type="ECO:0000313" key="1">
    <source>
        <dbReference type="EMBL" id="AVN58418.1"/>
    </source>
</evidence>
<dbReference type="EMBL" id="MF600313">
    <property type="protein sequence ID" value="AVN58418.1"/>
    <property type="molecule type" value="Genomic_DNA"/>
</dbReference>
<dbReference type="AlphaFoldDB" id="A0A343VR94"/>
<organism evidence="1">
    <name type="scientific">Mycolicibacterium sp. CBMA 213</name>
    <dbReference type="NCBI Taxonomy" id="1968788"/>
    <lineage>
        <taxon>Bacteria</taxon>
        <taxon>Bacillati</taxon>
        <taxon>Actinomycetota</taxon>
        <taxon>Actinomycetes</taxon>
        <taxon>Mycobacteriales</taxon>
        <taxon>Mycobacteriaceae</taxon>
        <taxon>Mycolicibacterium</taxon>
    </lineage>
</organism>
<proteinExistence type="predicted"/>
<keyword evidence="1" id="KW-0614">Plasmid</keyword>
<reference evidence="1" key="1">
    <citation type="journal article" date="2018" name="Front. Microbiol.">
        <title>Beyond the Limits: tRNA Array Units in Mycobacterium Genomes.</title>
        <authorList>
            <person name="Morgado S.M."/>
            <person name="Vicente A.C."/>
        </authorList>
    </citation>
    <scope>NUCLEOTIDE SEQUENCE</scope>
    <source>
        <strain evidence="1">CBMA 213</strain>
        <plasmid evidence="1">pCBMA213_1</plasmid>
    </source>
</reference>
<geneLocation type="plasmid" evidence="1">
    <name>pCBMA213_1</name>
</geneLocation>
<gene>
    <name evidence="1" type="ORF">B5P44_p00123</name>
</gene>
<name>A0A343VR94_9MYCO</name>
<sequence>MVFSWLTLDGWDASGIGRHVDHVPLEELAGIGAEAVFPGLVDWMLLEYFGDVGGACRVGRIVFLYSVVDAGADGQLCSVVVSHRYPP</sequence>
<accession>A0A343VR94</accession>